<dbReference type="RefSeq" id="WP_016555470.1">
    <property type="nucleotide sequence ID" value="NZ_AEYE02000019.1"/>
</dbReference>
<dbReference type="Proteomes" id="UP000014411">
    <property type="component" value="Unassembled WGS sequence"/>
</dbReference>
<proteinExistence type="predicted"/>
<keyword evidence="2" id="KW-1185">Reference proteome</keyword>
<dbReference type="eggNOG" id="ENOG50312TR">
    <property type="taxonomic scope" value="Bacteria"/>
</dbReference>
<evidence type="ECO:0000313" key="2">
    <source>
        <dbReference type="Proteomes" id="UP000014411"/>
    </source>
</evidence>
<organism evidence="1 2">
    <name type="scientific">Rhizobium grahamii CCGE 502</name>
    <dbReference type="NCBI Taxonomy" id="990285"/>
    <lineage>
        <taxon>Bacteria</taxon>
        <taxon>Pseudomonadati</taxon>
        <taxon>Pseudomonadota</taxon>
        <taxon>Alphaproteobacteria</taxon>
        <taxon>Hyphomicrobiales</taxon>
        <taxon>Rhizobiaceae</taxon>
        <taxon>Rhizobium/Agrobacterium group</taxon>
        <taxon>Rhizobium</taxon>
    </lineage>
</organism>
<dbReference type="AlphaFoldDB" id="S3HDP6"/>
<name>S3HDP6_9HYPH</name>
<sequence>MTYVASPRHSDNSSDRHANLKQCLETARHHLNETSSASETERLEILVSSAVAAGWDEEEARAVLRDAEIPKAVVPAPNQIGLVPSSSL</sequence>
<comment type="caution">
    <text evidence="1">The sequence shown here is derived from an EMBL/GenBank/DDBJ whole genome shotgun (WGS) entry which is preliminary data.</text>
</comment>
<dbReference type="STRING" id="990285.RGCCGE502_17415"/>
<dbReference type="HOGENOM" id="CLU_162031_0_0_5"/>
<evidence type="ECO:0000313" key="1">
    <source>
        <dbReference type="EMBL" id="EPE96972.1"/>
    </source>
</evidence>
<reference evidence="1 2" key="1">
    <citation type="journal article" date="2012" name="J. Bacteriol.">
        <title>Genome sequence of Rhizobium grahamii CCGE502, a broad-host-range symbiont with low nodulation competitiveness in Phaseolus vulgaris.</title>
        <authorList>
            <person name="Althabegoiti M.J."/>
            <person name="Lozano L."/>
            <person name="Torres-Tejerizo G."/>
            <person name="Ormeno-Orrillo E."/>
            <person name="Rogel M.A."/>
            <person name="Gonzalez V."/>
            <person name="Martinez-Romero E."/>
        </authorList>
    </citation>
    <scope>NUCLEOTIDE SEQUENCE [LARGE SCALE GENOMIC DNA]</scope>
    <source>
        <strain evidence="1 2">CCGE 502</strain>
    </source>
</reference>
<accession>S3HDP6</accession>
<protein>
    <submittedName>
        <fullName evidence="1">Uncharacterized protein</fullName>
    </submittedName>
</protein>
<dbReference type="EMBL" id="AEYE02000019">
    <property type="protein sequence ID" value="EPE96972.1"/>
    <property type="molecule type" value="Genomic_DNA"/>
</dbReference>
<gene>
    <name evidence="1" type="ORF">RGCCGE502_17415</name>
</gene>